<dbReference type="EMBL" id="CAJOBC010001858">
    <property type="protein sequence ID" value="CAF3702617.1"/>
    <property type="molecule type" value="Genomic_DNA"/>
</dbReference>
<dbReference type="PANTHER" id="PTHR24111">
    <property type="entry name" value="LEUCINE-RICH REPEAT-CONTAINING PROTEIN 34"/>
    <property type="match status" value="1"/>
</dbReference>
<accession>A0A814BBA3</accession>
<evidence type="ECO:0008006" key="8">
    <source>
        <dbReference type="Google" id="ProtNLM"/>
    </source>
</evidence>
<dbReference type="Gene3D" id="3.80.10.10">
    <property type="entry name" value="Ribonuclease Inhibitor"/>
    <property type="match status" value="1"/>
</dbReference>
<sequence length="164" mass="18118">MFIASSKLQKLEDLTINRFPWSSAAWTNEPKKKLTDAAHKDKLQGQKPTSAHTYKDEKKAVSEEIESIVNQLKSGKLTSLNLNRRLSSTGDTMAIAEALKINTTLTGLGIYNNNISDEGVMAIAEALKVNTTLTGLGIYNNNISEKQKNAIKRAWSGRSSFLYL</sequence>
<dbReference type="Proteomes" id="UP000663829">
    <property type="component" value="Unassembled WGS sequence"/>
</dbReference>
<evidence type="ECO:0000256" key="1">
    <source>
        <dbReference type="ARBA" id="ARBA00022737"/>
    </source>
</evidence>
<dbReference type="Proteomes" id="UP000677228">
    <property type="component" value="Unassembled WGS sequence"/>
</dbReference>
<gene>
    <name evidence="3" type="ORF">GPM918_LOCUS9794</name>
    <name evidence="4" type="ORF">OVA965_LOCUS33189</name>
    <name evidence="5" type="ORF">SRO942_LOCUS9795</name>
    <name evidence="6" type="ORF">TMI583_LOCUS34069</name>
</gene>
<dbReference type="PANTHER" id="PTHR24111:SF0">
    <property type="entry name" value="LEUCINE-RICH REPEAT-CONTAINING PROTEIN"/>
    <property type="match status" value="1"/>
</dbReference>
<proteinExistence type="predicted"/>
<reference evidence="3" key="1">
    <citation type="submission" date="2021-02" db="EMBL/GenBank/DDBJ databases">
        <authorList>
            <person name="Nowell W R."/>
        </authorList>
    </citation>
    <scope>NUCLEOTIDE SEQUENCE</scope>
</reference>
<dbReference type="InterPro" id="IPR052201">
    <property type="entry name" value="LRR-containing_regulator"/>
</dbReference>
<feature type="region of interest" description="Disordered" evidence="2">
    <location>
        <begin position="38"/>
        <end position="57"/>
    </location>
</feature>
<dbReference type="SMART" id="SM00368">
    <property type="entry name" value="LRR_RI"/>
    <property type="match status" value="1"/>
</dbReference>
<dbReference type="EMBL" id="CAJOBA010048335">
    <property type="protein sequence ID" value="CAF4211302.1"/>
    <property type="molecule type" value="Genomic_DNA"/>
</dbReference>
<dbReference type="InterPro" id="IPR032675">
    <property type="entry name" value="LRR_dom_sf"/>
</dbReference>
<evidence type="ECO:0000256" key="2">
    <source>
        <dbReference type="SAM" id="MobiDB-lite"/>
    </source>
</evidence>
<dbReference type="EMBL" id="CAJNOQ010001858">
    <property type="protein sequence ID" value="CAF0923632.1"/>
    <property type="molecule type" value="Genomic_DNA"/>
</dbReference>
<keyword evidence="7" id="KW-1185">Reference proteome</keyword>
<name>A0A814BBA3_9BILA</name>
<evidence type="ECO:0000313" key="5">
    <source>
        <dbReference type="EMBL" id="CAF3702617.1"/>
    </source>
</evidence>
<dbReference type="Proteomes" id="UP000682733">
    <property type="component" value="Unassembled WGS sequence"/>
</dbReference>
<evidence type="ECO:0000313" key="7">
    <source>
        <dbReference type="Proteomes" id="UP000663829"/>
    </source>
</evidence>
<dbReference type="EMBL" id="CAJNOK010026599">
    <property type="protein sequence ID" value="CAF1405628.1"/>
    <property type="molecule type" value="Genomic_DNA"/>
</dbReference>
<dbReference type="Proteomes" id="UP000681722">
    <property type="component" value="Unassembled WGS sequence"/>
</dbReference>
<evidence type="ECO:0000313" key="3">
    <source>
        <dbReference type="EMBL" id="CAF0923632.1"/>
    </source>
</evidence>
<dbReference type="AlphaFoldDB" id="A0A814BBA3"/>
<evidence type="ECO:0000313" key="6">
    <source>
        <dbReference type="EMBL" id="CAF4211302.1"/>
    </source>
</evidence>
<dbReference type="SUPFAM" id="SSF52047">
    <property type="entry name" value="RNI-like"/>
    <property type="match status" value="1"/>
</dbReference>
<keyword evidence="1" id="KW-0677">Repeat</keyword>
<comment type="caution">
    <text evidence="3">The sequence shown here is derived from an EMBL/GenBank/DDBJ whole genome shotgun (WGS) entry which is preliminary data.</text>
</comment>
<evidence type="ECO:0000313" key="4">
    <source>
        <dbReference type="EMBL" id="CAF1405628.1"/>
    </source>
</evidence>
<organism evidence="3 7">
    <name type="scientific">Didymodactylos carnosus</name>
    <dbReference type="NCBI Taxonomy" id="1234261"/>
    <lineage>
        <taxon>Eukaryota</taxon>
        <taxon>Metazoa</taxon>
        <taxon>Spiralia</taxon>
        <taxon>Gnathifera</taxon>
        <taxon>Rotifera</taxon>
        <taxon>Eurotatoria</taxon>
        <taxon>Bdelloidea</taxon>
        <taxon>Philodinida</taxon>
        <taxon>Philodinidae</taxon>
        <taxon>Didymodactylos</taxon>
    </lineage>
</organism>
<protein>
    <recommendedName>
        <fullName evidence="8">Tropomodulin</fullName>
    </recommendedName>
</protein>
<dbReference type="OrthoDB" id="120976at2759"/>